<proteinExistence type="inferred from homology"/>
<evidence type="ECO:0000256" key="10">
    <source>
        <dbReference type="PIRNR" id="PIRNR038995"/>
    </source>
</evidence>
<gene>
    <name evidence="12" type="ORF">SAPINGB_P000935</name>
</gene>
<dbReference type="PANTHER" id="PTHR12860:SF0">
    <property type="entry name" value="SIGNAL RECOGNITION PARTICLE SUBUNIT SRP68"/>
    <property type="match status" value="1"/>
</dbReference>
<evidence type="ECO:0000313" key="13">
    <source>
        <dbReference type="Proteomes" id="UP000398389"/>
    </source>
</evidence>
<evidence type="ECO:0000256" key="8">
    <source>
        <dbReference type="ARBA" id="ARBA00023274"/>
    </source>
</evidence>
<dbReference type="AlphaFoldDB" id="A0A5E8B332"/>
<reference evidence="12 13" key="1">
    <citation type="submission" date="2019-09" db="EMBL/GenBank/DDBJ databases">
        <authorList>
            <person name="Brejova B."/>
        </authorList>
    </citation>
    <scope>NUCLEOTIDE SEQUENCE [LARGE SCALE GENOMIC DNA]</scope>
</reference>
<dbReference type="InterPro" id="IPR026258">
    <property type="entry name" value="SRP68"/>
</dbReference>
<keyword evidence="6 10" id="KW-0733">Signal recognition particle</keyword>
<dbReference type="PANTHER" id="PTHR12860">
    <property type="entry name" value="SIGNAL RECOGNITION PARTICLE 68 KDA PROTEIN"/>
    <property type="match status" value="1"/>
</dbReference>
<comment type="subcellular location">
    <subcellularLocation>
        <location evidence="1 10">Cytoplasm</location>
    </subcellularLocation>
    <subcellularLocation>
        <location evidence="2">Nucleus</location>
        <location evidence="2">Nucleolus</location>
    </subcellularLocation>
</comment>
<keyword evidence="5 10" id="KW-0694">RNA-binding</keyword>
<sequence>MSYNVLVEVLTERNELPLQSANDYRQYRVRSTKKLARTRKILGVQKRSSKGGASNSSTEPRHRIPFKEPALDDVQNNPELIKVLVCLAERSWAHAMETRSVLDTNFSSTKKSHVRTKLTKACKYIDAAVSLVREITKTDKLSGFGTFQILQLEAYASLIHGALFFQTKNYEKCIKNYSLARISLEAISGFDSSTSIIKDDIDEIISTVIDPSIIFAQYRLTKIRPLSASGVSIKTVQKMTDHPAVKIISQINPSLLDSSLSEGSAGSRLENIIWRKYDVSIQDRELAAFLYKTVTKDNSLEVELKGAQNNKSIEKSLELFDEILQSWQDSREMVKTNIDRLESSGGSSNDQEIQDQYVISTYIGYHMLLRRIQRDVLLLKRVDSRIFASLNNDTKKGNKISTKGFEKMNEIVRLYDTILQSTRELTDLPGIHTDKKLSDSLQSLDIFYKAERLNLLAKAYRLSSHYPESLALYGKSLELLLSAPQEISVEFPFGILDQSKFHKVLTDTNLTTLQLRAQLTIRGNINVKDPNFMEIDGPEVNAKAAVIDNLEQYGISNFGSEKAVAENLVSFDTSLEPVFSKPVFFDVAYNFISQFDYARIGSSESVSDSSIQDSDSSGVPEEKKKSGGFLRGLLGR</sequence>
<dbReference type="Gene3D" id="1.10.3450.40">
    <property type="entry name" value="Signal recognition particle, SRP68 subunit, RNA-binding domain"/>
    <property type="match status" value="1"/>
</dbReference>
<evidence type="ECO:0000256" key="1">
    <source>
        <dbReference type="ARBA" id="ARBA00004496"/>
    </source>
</evidence>
<feature type="region of interest" description="Disordered" evidence="11">
    <location>
        <begin position="40"/>
        <end position="63"/>
    </location>
</feature>
<dbReference type="GO" id="GO:0008312">
    <property type="term" value="F:7S RNA binding"/>
    <property type="evidence" value="ECO:0007669"/>
    <property type="project" value="InterPro"/>
</dbReference>
<dbReference type="GO" id="GO:0005047">
    <property type="term" value="F:signal recognition particle binding"/>
    <property type="evidence" value="ECO:0007669"/>
    <property type="project" value="InterPro"/>
</dbReference>
<dbReference type="GO" id="GO:0030942">
    <property type="term" value="F:endoplasmic reticulum signal peptide binding"/>
    <property type="evidence" value="ECO:0007669"/>
    <property type="project" value="InterPro"/>
</dbReference>
<evidence type="ECO:0000256" key="3">
    <source>
        <dbReference type="ARBA" id="ARBA00009352"/>
    </source>
</evidence>
<evidence type="ECO:0000313" key="12">
    <source>
        <dbReference type="EMBL" id="VVT45876.1"/>
    </source>
</evidence>
<keyword evidence="4 10" id="KW-0963">Cytoplasm</keyword>
<evidence type="ECO:0000256" key="6">
    <source>
        <dbReference type="ARBA" id="ARBA00023135"/>
    </source>
</evidence>
<comment type="similarity">
    <text evidence="3 10">Belongs to the SRP68 family.</text>
</comment>
<evidence type="ECO:0000256" key="5">
    <source>
        <dbReference type="ARBA" id="ARBA00022884"/>
    </source>
</evidence>
<dbReference type="GeneID" id="43579758"/>
<feature type="compositionally biased region" description="Low complexity" evidence="11">
    <location>
        <begin position="604"/>
        <end position="617"/>
    </location>
</feature>
<dbReference type="Pfam" id="PF16969">
    <property type="entry name" value="SRP68"/>
    <property type="match status" value="1"/>
</dbReference>
<name>A0A5E8B332_9ASCO</name>
<dbReference type="InterPro" id="IPR038253">
    <property type="entry name" value="SRP68_N_sf"/>
</dbReference>
<comment type="function">
    <text evidence="10">Component of the signal recognition particle (SRP) complex, a ribonucleoprotein complex that mediates the cotranslational targeting of secretory and membrane proteins to the endoplasmic reticulum (ER). The SRP complex interacts with the signal sequence in nascent secretory and membrane proteins and directs them to the membrane of the ER.</text>
</comment>
<evidence type="ECO:0000256" key="4">
    <source>
        <dbReference type="ARBA" id="ARBA00022490"/>
    </source>
</evidence>
<dbReference type="GO" id="GO:0005786">
    <property type="term" value="C:signal recognition particle, endoplasmic reticulum targeting"/>
    <property type="evidence" value="ECO:0007669"/>
    <property type="project" value="UniProtKB-KW"/>
</dbReference>
<evidence type="ECO:0000256" key="2">
    <source>
        <dbReference type="ARBA" id="ARBA00004604"/>
    </source>
</evidence>
<dbReference type="GO" id="GO:0005730">
    <property type="term" value="C:nucleolus"/>
    <property type="evidence" value="ECO:0007669"/>
    <property type="project" value="UniProtKB-SubCell"/>
</dbReference>
<dbReference type="GO" id="GO:0006614">
    <property type="term" value="P:SRP-dependent cotranslational protein targeting to membrane"/>
    <property type="evidence" value="ECO:0007669"/>
    <property type="project" value="InterPro"/>
</dbReference>
<keyword evidence="7" id="KW-0539">Nucleus</keyword>
<evidence type="ECO:0000256" key="11">
    <source>
        <dbReference type="SAM" id="MobiDB-lite"/>
    </source>
</evidence>
<organism evidence="12 13">
    <name type="scientific">Magnusiomyces paraingens</name>
    <dbReference type="NCBI Taxonomy" id="2606893"/>
    <lineage>
        <taxon>Eukaryota</taxon>
        <taxon>Fungi</taxon>
        <taxon>Dikarya</taxon>
        <taxon>Ascomycota</taxon>
        <taxon>Saccharomycotina</taxon>
        <taxon>Dipodascomycetes</taxon>
        <taxon>Dipodascales</taxon>
        <taxon>Dipodascaceae</taxon>
        <taxon>Magnusiomyces</taxon>
    </lineage>
</organism>
<dbReference type="PIRSF" id="PIRSF038995">
    <property type="entry name" value="SRP68"/>
    <property type="match status" value="1"/>
</dbReference>
<dbReference type="EMBL" id="CABVLU010000001">
    <property type="protein sequence ID" value="VVT45876.1"/>
    <property type="molecule type" value="Genomic_DNA"/>
</dbReference>
<evidence type="ECO:0000256" key="9">
    <source>
        <dbReference type="ARBA" id="ARBA00029498"/>
    </source>
</evidence>
<accession>A0A5E8B332</accession>
<dbReference type="RefSeq" id="XP_031851549.1">
    <property type="nucleotide sequence ID" value="XM_031995658.1"/>
</dbReference>
<protein>
    <recommendedName>
        <fullName evidence="9 10">Signal recognition particle subunit SRP68</fullName>
        <shortName evidence="10">SRP68</shortName>
    </recommendedName>
</protein>
<keyword evidence="13" id="KW-1185">Reference proteome</keyword>
<feature type="region of interest" description="Disordered" evidence="11">
    <location>
        <begin position="604"/>
        <end position="636"/>
    </location>
</feature>
<keyword evidence="8 10" id="KW-0687">Ribonucleoprotein</keyword>
<dbReference type="OrthoDB" id="10255118at2759"/>
<evidence type="ECO:0000256" key="7">
    <source>
        <dbReference type="ARBA" id="ARBA00023242"/>
    </source>
</evidence>
<dbReference type="Proteomes" id="UP000398389">
    <property type="component" value="Unassembled WGS sequence"/>
</dbReference>